<evidence type="ECO:0000313" key="2">
    <source>
        <dbReference type="Proteomes" id="UP000650477"/>
    </source>
</evidence>
<protein>
    <submittedName>
        <fullName evidence="1">Uncharacterized protein</fullName>
    </submittedName>
</protein>
<accession>A0A8I0PZ32</accession>
<dbReference type="Proteomes" id="UP000650477">
    <property type="component" value="Unassembled WGS sequence"/>
</dbReference>
<sequence>MQKLTHIINCYCARHTLLMLEGQHQSAWASIRNILIIHQCAAAEIILARKGWKISVIYNDRFGFPVYAIRSKNGRKLKCCYDDYQKEMTKIR</sequence>
<dbReference type="AlphaFoldDB" id="A0A8I0PZ32"/>
<dbReference type="EMBL" id="PKLF01000002">
    <property type="protein sequence ID" value="MBE8611254.1"/>
    <property type="molecule type" value="Genomic_DNA"/>
</dbReference>
<comment type="caution">
    <text evidence="1">The sequence shown here is derived from an EMBL/GenBank/DDBJ whole genome shotgun (WGS) entry which is preliminary data.</text>
</comment>
<gene>
    <name evidence="1" type="ORF">CYG68_02285</name>
</gene>
<reference evidence="1" key="1">
    <citation type="submission" date="2017-12" db="EMBL/GenBank/DDBJ databases">
        <title>Genome sequencing and analysis.</title>
        <authorList>
            <person name="Huang Y.-T."/>
        </authorList>
    </citation>
    <scope>NUCLEOTIDE SEQUENCE</scope>
    <source>
        <strain evidence="1">VGH116</strain>
    </source>
</reference>
<evidence type="ECO:0000313" key="1">
    <source>
        <dbReference type="EMBL" id="MBE8611254.1"/>
    </source>
</evidence>
<name>A0A8I0PZ32_MORMO</name>
<proteinExistence type="predicted"/>
<organism evidence="1 2">
    <name type="scientific">Morganella morganii</name>
    <name type="common">Proteus morganii</name>
    <dbReference type="NCBI Taxonomy" id="582"/>
    <lineage>
        <taxon>Bacteria</taxon>
        <taxon>Pseudomonadati</taxon>
        <taxon>Pseudomonadota</taxon>
        <taxon>Gammaproteobacteria</taxon>
        <taxon>Enterobacterales</taxon>
        <taxon>Morganellaceae</taxon>
        <taxon>Morganella</taxon>
    </lineage>
</organism>